<dbReference type="InterPro" id="IPR007243">
    <property type="entry name" value="Atg6/Beclin"/>
</dbReference>
<gene>
    <name evidence="3" type="ORF">GSTUAT00001282001</name>
</gene>
<keyword evidence="2" id="KW-0812">Transmembrane</keyword>
<reference evidence="3" key="1">
    <citation type="submission" date="2015-10" db="EMBL/GenBank/DDBJ databases">
        <authorList>
            <person name="Regsiter A."/>
            <person name="william w."/>
        </authorList>
    </citation>
    <scope>NUCLEOTIDE SEQUENCE</scope>
    <source>
        <strain evidence="3">Montdore</strain>
    </source>
</reference>
<feature type="compositionally biased region" description="Polar residues" evidence="1">
    <location>
        <begin position="114"/>
        <end position="134"/>
    </location>
</feature>
<dbReference type="EMBL" id="LN890956">
    <property type="protein sequence ID" value="CUS14757.1"/>
    <property type="molecule type" value="Genomic_DNA"/>
</dbReference>
<keyword evidence="4" id="KW-1185">Reference proteome</keyword>
<dbReference type="GO" id="GO:0034272">
    <property type="term" value="C:phosphatidylinositol 3-kinase complex, class III, type II"/>
    <property type="evidence" value="ECO:0007669"/>
    <property type="project" value="TreeGrafter"/>
</dbReference>
<keyword evidence="2" id="KW-1133">Transmembrane helix</keyword>
<feature type="compositionally biased region" description="Low complexity" evidence="1">
    <location>
        <begin position="317"/>
        <end position="330"/>
    </location>
</feature>
<evidence type="ECO:0000256" key="2">
    <source>
        <dbReference type="SAM" id="Phobius"/>
    </source>
</evidence>
<dbReference type="GO" id="GO:0000407">
    <property type="term" value="C:phagophore assembly site"/>
    <property type="evidence" value="ECO:0007669"/>
    <property type="project" value="TreeGrafter"/>
</dbReference>
<feature type="region of interest" description="Disordered" evidence="1">
    <location>
        <begin position="1020"/>
        <end position="1053"/>
    </location>
</feature>
<dbReference type="Proteomes" id="UP001412239">
    <property type="component" value="Unassembled WGS sequence"/>
</dbReference>
<name>A0A292Q7U1_9PEZI</name>
<evidence type="ECO:0008006" key="5">
    <source>
        <dbReference type="Google" id="ProtNLM"/>
    </source>
</evidence>
<dbReference type="GO" id="GO:0030674">
    <property type="term" value="F:protein-macromolecule adaptor activity"/>
    <property type="evidence" value="ECO:0007669"/>
    <property type="project" value="TreeGrafter"/>
</dbReference>
<dbReference type="GO" id="GO:0000045">
    <property type="term" value="P:autophagosome assembly"/>
    <property type="evidence" value="ECO:0007669"/>
    <property type="project" value="TreeGrafter"/>
</dbReference>
<evidence type="ECO:0000313" key="3">
    <source>
        <dbReference type="EMBL" id="CUS14757.1"/>
    </source>
</evidence>
<dbReference type="GO" id="GO:0000423">
    <property type="term" value="P:mitophagy"/>
    <property type="evidence" value="ECO:0007669"/>
    <property type="project" value="TreeGrafter"/>
</dbReference>
<dbReference type="AlphaFoldDB" id="A0A292Q7U1"/>
<dbReference type="GO" id="GO:0045324">
    <property type="term" value="P:late endosome to vacuole transport"/>
    <property type="evidence" value="ECO:0007669"/>
    <property type="project" value="TreeGrafter"/>
</dbReference>
<proteinExistence type="predicted"/>
<keyword evidence="2" id="KW-0472">Membrane</keyword>
<feature type="compositionally biased region" description="Low complexity" evidence="1">
    <location>
        <begin position="160"/>
        <end position="176"/>
    </location>
</feature>
<evidence type="ECO:0000313" key="4">
    <source>
        <dbReference type="Proteomes" id="UP001412239"/>
    </source>
</evidence>
<feature type="region of interest" description="Disordered" evidence="1">
    <location>
        <begin position="1"/>
        <end position="184"/>
    </location>
</feature>
<accession>A0A292Q7U1</accession>
<dbReference type="PANTHER" id="PTHR12768">
    <property type="entry name" value="BECLIN 1"/>
    <property type="match status" value="1"/>
</dbReference>
<feature type="compositionally biased region" description="Gly residues" evidence="1">
    <location>
        <begin position="83"/>
        <end position="93"/>
    </location>
</feature>
<feature type="compositionally biased region" description="Polar residues" evidence="1">
    <location>
        <begin position="281"/>
        <end position="308"/>
    </location>
</feature>
<dbReference type="GO" id="GO:0043548">
    <property type="term" value="F:phosphatidylinositol 3-kinase binding"/>
    <property type="evidence" value="ECO:0007669"/>
    <property type="project" value="TreeGrafter"/>
</dbReference>
<organism evidence="3 4">
    <name type="scientific">Tuber aestivum</name>
    <name type="common">summer truffle</name>
    <dbReference type="NCBI Taxonomy" id="59557"/>
    <lineage>
        <taxon>Eukaryota</taxon>
        <taxon>Fungi</taxon>
        <taxon>Dikarya</taxon>
        <taxon>Ascomycota</taxon>
        <taxon>Pezizomycotina</taxon>
        <taxon>Pezizomycetes</taxon>
        <taxon>Pezizales</taxon>
        <taxon>Tuberaceae</taxon>
        <taxon>Tuber</taxon>
    </lineage>
</organism>
<evidence type="ECO:0000256" key="1">
    <source>
        <dbReference type="SAM" id="MobiDB-lite"/>
    </source>
</evidence>
<feature type="compositionally biased region" description="Basic and acidic residues" evidence="1">
    <location>
        <begin position="776"/>
        <end position="791"/>
    </location>
</feature>
<feature type="compositionally biased region" description="Polar residues" evidence="1">
    <location>
        <begin position="50"/>
        <end position="63"/>
    </location>
</feature>
<feature type="compositionally biased region" description="Acidic residues" evidence="1">
    <location>
        <begin position="834"/>
        <end position="844"/>
    </location>
</feature>
<protein>
    <recommendedName>
        <fullName evidence="5">EF-hand domain-containing protein</fullName>
    </recommendedName>
</protein>
<feature type="compositionally biased region" description="Basic residues" evidence="1">
    <location>
        <begin position="851"/>
        <end position="865"/>
    </location>
</feature>
<feature type="transmembrane region" description="Helical" evidence="2">
    <location>
        <begin position="1076"/>
        <end position="1101"/>
    </location>
</feature>
<dbReference type="GO" id="GO:0006995">
    <property type="term" value="P:cellular response to nitrogen starvation"/>
    <property type="evidence" value="ECO:0007669"/>
    <property type="project" value="TreeGrafter"/>
</dbReference>
<feature type="compositionally biased region" description="Pro residues" evidence="1">
    <location>
        <begin position="30"/>
        <end position="47"/>
    </location>
</feature>
<sequence>MSGLIRKSTGDLKAAAGRDPSKPRPSSTTPGPPTSSAPPPSSIPRPAPFNRQTSTPTHPTSYRNEVNTNANNQNNTETTGVGLSVGLGLGGFSGAPKPSPPGPANGRGSAALRRSTSAQSKLSGRPNSSVTATGSPARIPVLSNRNRRLKKREGSQDGISNSSASSSEMESDTSAAKDFFGGNKESHPVRARELYVTIFNKYDPANTGSVAVRDVVAILRELEQAFGGTEYSILSADGESAVGAAVEKDPTFTLTQTEFEDMILKMLGFGLIDRLIELQSTSTSQEPPVDRQQSTPGIDTSASGNSTFEGLGGGLLRSPRFSPRRSPSNPTGQEDSLFNALHSSPRPYAEGDGSVGDDSTGLIGGPPLDSSTPIRARKPVNLSGSEPALGEPSLKQRGSANTEEGIGEDGRPLAVNPMWLEMSLEPASLSGLTVENLRDLLQEFRQFWEDFETRRRRLEEVDRKLNRANQRYTELVAYWEQRYDTIENKNQALQKEKERLAEEAKKFESQYTKGTIMIRTMEDEIAKSETRIEELEHSRKQEVRRREEVQLLLQREVNASNADRASLTDTERMNEKLLSEAKIYIRDVEELKTELKAKEVELSTKERDIADRDMRIENLEKEVNKVTRDCRALESQSRAADRAPKGSIRVTSRRLGDEIGNFEPEEPQGLYDSLEDVFKDYPHFRPTNPHLPQSMADKDTGMSPGREVYRSNADMFAFLDLPSPSDLGTNGIGEQDTRGVLPLTPRLDVHTHHLTTIFQDVVHAASHPVGQGVKSLLRDRGAAPEKTEPRTYDAITGPVGQRNSEARGGPSDETEGQGSTRYSDGAIGGAGGSDDPDSPSDGDDDGGRGGRGGRGHRGGGRRGRRPHDPRAEGGRGVWVGQFRFTGTDGEYVESIRTTLETRAYLKDLADKPRLTLADVEFLTNFISEQSSPPDQVILQEIWGLASKAERAARRTLREEAWPARGEKATFGLVSVNNPFGIFAWPWRQLWDIAFSLDDADYQLPGTNAYQDYINEQRARTARGGNNDDNVDPPATAQRQSSNDPGISAKLAAPMLPRRPHQTPVASILRTGPKPGAAWGILTFLGLGLVLTLAIYNSLIFLRMRSDQQSWEFANGSRSSAGPFWSVENSCWSNCLSGVWSGRSQSSTRWQQWERLWTLLEDWLATSDEGQILPS</sequence>
<feature type="region of interest" description="Disordered" evidence="1">
    <location>
        <begin position="634"/>
        <end position="668"/>
    </location>
</feature>
<feature type="region of interest" description="Disordered" evidence="1">
    <location>
        <begin position="281"/>
        <end position="411"/>
    </location>
</feature>
<dbReference type="GO" id="GO:0034271">
    <property type="term" value="C:phosphatidylinositol 3-kinase complex, class III, type I"/>
    <property type="evidence" value="ECO:0007669"/>
    <property type="project" value="TreeGrafter"/>
</dbReference>
<dbReference type="PANTHER" id="PTHR12768:SF4">
    <property type="entry name" value="BECLIN-1"/>
    <property type="match status" value="1"/>
</dbReference>
<feature type="compositionally biased region" description="Low complexity" evidence="1">
    <location>
        <begin position="64"/>
        <end position="82"/>
    </location>
</feature>
<feature type="region of interest" description="Disordered" evidence="1">
    <location>
        <begin position="772"/>
        <end position="875"/>
    </location>
</feature>